<dbReference type="Proteomes" id="UP000706926">
    <property type="component" value="Unassembled WGS sequence"/>
</dbReference>
<keyword evidence="1" id="KW-0472">Membrane</keyword>
<comment type="caution">
    <text evidence="2">The sequence shown here is derived from an EMBL/GenBank/DDBJ whole genome shotgun (WGS) entry which is preliminary data.</text>
</comment>
<reference evidence="2 3" key="1">
    <citation type="submission" date="2021-03" db="EMBL/GenBank/DDBJ databases">
        <title>Genomic Encyclopedia of Type Strains, Phase IV (KMG-IV): sequencing the most valuable type-strain genomes for metagenomic binning, comparative biology and taxonomic classification.</title>
        <authorList>
            <person name="Goeker M."/>
        </authorList>
    </citation>
    <scope>NUCLEOTIDE SEQUENCE [LARGE SCALE GENOMIC DNA]</scope>
    <source>
        <strain evidence="2 3">DSM 15596</strain>
    </source>
</reference>
<protein>
    <submittedName>
        <fullName evidence="2">ABC-2 type transport system permease protein</fullName>
    </submittedName>
</protein>
<organism evidence="2 3">
    <name type="scientific">Paenibacillus lactis</name>
    <dbReference type="NCBI Taxonomy" id="228574"/>
    <lineage>
        <taxon>Bacteria</taxon>
        <taxon>Bacillati</taxon>
        <taxon>Bacillota</taxon>
        <taxon>Bacilli</taxon>
        <taxon>Bacillales</taxon>
        <taxon>Paenibacillaceae</taxon>
        <taxon>Paenibacillus</taxon>
    </lineage>
</organism>
<evidence type="ECO:0000313" key="2">
    <source>
        <dbReference type="EMBL" id="MBP1891538.1"/>
    </source>
</evidence>
<dbReference type="RefSeq" id="WP_244152784.1">
    <property type="nucleotide sequence ID" value="NZ_BOSA01000001.1"/>
</dbReference>
<feature type="transmembrane region" description="Helical" evidence="1">
    <location>
        <begin position="146"/>
        <end position="166"/>
    </location>
</feature>
<keyword evidence="3" id="KW-1185">Reference proteome</keyword>
<feature type="transmembrane region" description="Helical" evidence="1">
    <location>
        <begin position="319"/>
        <end position="338"/>
    </location>
</feature>
<feature type="transmembrane region" description="Helical" evidence="1">
    <location>
        <begin position="69"/>
        <end position="91"/>
    </location>
</feature>
<dbReference type="Pfam" id="PF05975">
    <property type="entry name" value="EcsB"/>
    <property type="match status" value="1"/>
</dbReference>
<evidence type="ECO:0000256" key="1">
    <source>
        <dbReference type="SAM" id="Phobius"/>
    </source>
</evidence>
<feature type="transmembrane region" description="Helical" evidence="1">
    <location>
        <begin position="203"/>
        <end position="220"/>
    </location>
</feature>
<dbReference type="EMBL" id="JAGGKI010000002">
    <property type="protein sequence ID" value="MBP1891538.1"/>
    <property type="molecule type" value="Genomic_DNA"/>
</dbReference>
<feature type="transmembrane region" description="Helical" evidence="1">
    <location>
        <begin position="178"/>
        <end position="197"/>
    </location>
</feature>
<keyword evidence="1" id="KW-0812">Transmembrane</keyword>
<dbReference type="GeneID" id="95402657"/>
<keyword evidence="1" id="KW-1133">Transmembrane helix</keyword>
<evidence type="ECO:0000313" key="3">
    <source>
        <dbReference type="Proteomes" id="UP000706926"/>
    </source>
</evidence>
<feature type="transmembrane region" description="Helical" evidence="1">
    <location>
        <begin position="112"/>
        <end position="134"/>
    </location>
</feature>
<dbReference type="InterPro" id="IPR010288">
    <property type="entry name" value="EcsB_ABC"/>
</dbReference>
<feature type="transmembrane region" description="Helical" evidence="1">
    <location>
        <begin position="28"/>
        <end position="49"/>
    </location>
</feature>
<feature type="transmembrane region" description="Helical" evidence="1">
    <location>
        <begin position="359"/>
        <end position="384"/>
    </location>
</feature>
<feature type="transmembrane region" description="Helical" evidence="1">
    <location>
        <begin position="390"/>
        <end position="413"/>
    </location>
</feature>
<accession>A0ABS4F5L5</accession>
<gene>
    <name evidence="2" type="ORF">J2Z18_000610</name>
</gene>
<proteinExistence type="predicted"/>
<feature type="transmembrane region" description="Helical" evidence="1">
    <location>
        <begin position="296"/>
        <end position="313"/>
    </location>
</feature>
<name>A0ABS4F5L5_9BACL</name>
<sequence>MMVRSRHVKNPGSLFWTRVRSHWKHQRASLATVADWTVMLYIIVPGLLLGGGLYRELWTRPIPVWVDYIPVQGAASLLLLMFFGRVLLFLEEADVLFLRQHPQWIKGLMVRGMGYSICVSAVKGLLFTGLALPFLVRGYGFGEATLIPLLLAAAACAWCANLAGRIIRSRYKGWARRLGGYFSRWLFFGTFMVGVTFGLKTPLVLWFGAVIFLVLLLLLGRYRLRMKGDFISDTREDASTRIQLTEMIMIQAVGKPPSIRSKTWLFRKSGRIFKGAAEKRLADAGLKAILRKSENLAVYLQITLLGVPAIWMPPHVVKVIVYIAMVILISYWLHTRWAQFAKADFMHILPFNNRHYRSAGVVVVRTLLVLPALLYSLVAGLTLFPGAAGWLAGLACTAVAVIVAPTLTSLPVYKEERTLRENEEEVGDESA</sequence>